<comment type="caution">
    <text evidence="3">The sequence shown here is derived from an EMBL/GenBank/DDBJ whole genome shotgun (WGS) entry which is preliminary data.</text>
</comment>
<gene>
    <name evidence="3" type="ORF">PENSUB_12603</name>
</gene>
<keyword evidence="4" id="KW-1185">Reference proteome</keyword>
<name>A0A1Q5SX76_9EURO</name>
<feature type="region of interest" description="Disordered" evidence="2">
    <location>
        <begin position="72"/>
        <end position="96"/>
    </location>
</feature>
<dbReference type="CDD" id="cd12148">
    <property type="entry name" value="fungal_TF_MHR"/>
    <property type="match status" value="1"/>
</dbReference>
<proteinExistence type="predicted"/>
<evidence type="ECO:0000313" key="3">
    <source>
        <dbReference type="EMBL" id="OKO92618.1"/>
    </source>
</evidence>
<feature type="compositionally biased region" description="Polar residues" evidence="2">
    <location>
        <begin position="39"/>
        <end position="49"/>
    </location>
</feature>
<evidence type="ECO:0000256" key="1">
    <source>
        <dbReference type="ARBA" id="ARBA00023242"/>
    </source>
</evidence>
<dbReference type="Proteomes" id="UP000186955">
    <property type="component" value="Unassembled WGS sequence"/>
</dbReference>
<protein>
    <recommendedName>
        <fullName evidence="5">Transcription factor domain-containing protein</fullName>
    </recommendedName>
</protein>
<organism evidence="3 4">
    <name type="scientific">Penicillium subrubescens</name>
    <dbReference type="NCBI Taxonomy" id="1316194"/>
    <lineage>
        <taxon>Eukaryota</taxon>
        <taxon>Fungi</taxon>
        <taxon>Dikarya</taxon>
        <taxon>Ascomycota</taxon>
        <taxon>Pezizomycotina</taxon>
        <taxon>Eurotiomycetes</taxon>
        <taxon>Eurotiomycetidae</taxon>
        <taxon>Eurotiales</taxon>
        <taxon>Aspergillaceae</taxon>
        <taxon>Penicillium</taxon>
    </lineage>
</organism>
<dbReference type="EMBL" id="MNBE01000740">
    <property type="protein sequence ID" value="OKO92618.1"/>
    <property type="molecule type" value="Genomic_DNA"/>
</dbReference>
<evidence type="ECO:0008006" key="5">
    <source>
        <dbReference type="Google" id="ProtNLM"/>
    </source>
</evidence>
<sequence>MNDDVLRAVRCDRRLHCSNCADAGAECRRLRLERPARSQKPTVIENSSPAHGAYKNEIDVQPKKRKLDHVVSAKETPKSPLSNCPVVTPDESTHHAEQARVIIQSELDGNERMNRERRVILKSALEFVNSMAQRTDSASDDSLALEGSHNDCPDIPESIEPSPELLYMLIRGTDSKIHSHTIIFTSGIVTNERAESTTSTEPSHNLHWPDHISNKALQKMASKFFTSNLTGQRFYQYCICIYMRAIFHTYHMPRLYNDSVMSEQFLKSKRLYAASALHALQNLNILNTPSLSLIQALISATFLMQYLGNMSQAWVLNSYAARLIAALNYHDVQSQNPFFVLFCNIIGEIDMDDYHLIQDITQSLSLFNASPYIAKLLKLLDTLQQLCEPLILTKQHLGPQAKVAPWYPATSDEQPATMAVSDASVALDASYMNSMAQTYPQSVQQDASGGVQPVADELMWHLFNSQPSLQWCESNVISLDPTVNY</sequence>
<dbReference type="AlphaFoldDB" id="A0A1Q5SX76"/>
<dbReference type="InterPro" id="IPR050987">
    <property type="entry name" value="AtrR-like"/>
</dbReference>
<evidence type="ECO:0000256" key="2">
    <source>
        <dbReference type="SAM" id="MobiDB-lite"/>
    </source>
</evidence>
<dbReference type="GO" id="GO:0003700">
    <property type="term" value="F:DNA-binding transcription factor activity"/>
    <property type="evidence" value="ECO:0007669"/>
    <property type="project" value="InterPro"/>
</dbReference>
<evidence type="ECO:0000313" key="4">
    <source>
        <dbReference type="Proteomes" id="UP000186955"/>
    </source>
</evidence>
<dbReference type="PANTHER" id="PTHR46910">
    <property type="entry name" value="TRANSCRIPTION FACTOR PDR1"/>
    <property type="match status" value="1"/>
</dbReference>
<dbReference type="STRING" id="1316194.A0A1Q5SX76"/>
<dbReference type="PANTHER" id="PTHR46910:SF1">
    <property type="entry name" value="MISCELLANEOUS ZN(II)2CYS6 TRANSCRIPTION FACTOR (EUROFUNG)-RELATED"/>
    <property type="match status" value="1"/>
</dbReference>
<accession>A0A1Q5SX76</accession>
<keyword evidence="1" id="KW-0539">Nucleus</keyword>
<feature type="region of interest" description="Disordered" evidence="2">
    <location>
        <begin position="36"/>
        <end position="55"/>
    </location>
</feature>
<reference evidence="3 4" key="1">
    <citation type="submission" date="2016-10" db="EMBL/GenBank/DDBJ databases">
        <title>Genome sequence of the ascomycete fungus Penicillium subrubescens.</title>
        <authorList>
            <person name="De Vries R.P."/>
            <person name="Peng M."/>
            <person name="Dilokpimol A."/>
            <person name="Hilden K."/>
            <person name="Makela M.R."/>
            <person name="Grigoriev I."/>
            <person name="Riley R."/>
            <person name="Granchi Z."/>
        </authorList>
    </citation>
    <scope>NUCLEOTIDE SEQUENCE [LARGE SCALE GENOMIC DNA]</scope>
    <source>
        <strain evidence="3 4">CBS 132785</strain>
    </source>
</reference>